<dbReference type="EMBL" id="BSOR01000027">
    <property type="protein sequence ID" value="GLR64145.1"/>
    <property type="molecule type" value="Genomic_DNA"/>
</dbReference>
<dbReference type="Pfam" id="PF21342">
    <property type="entry name" value="SoxA-TsdA_cyt-c"/>
    <property type="match status" value="1"/>
</dbReference>
<evidence type="ECO:0000256" key="3">
    <source>
        <dbReference type="ARBA" id="ARBA00023004"/>
    </source>
</evidence>
<evidence type="ECO:0000256" key="4">
    <source>
        <dbReference type="PROSITE-ProRule" id="PRU00433"/>
    </source>
</evidence>
<comment type="caution">
    <text evidence="7">The sequence shown here is derived from an EMBL/GenBank/DDBJ whole genome shotgun (WGS) entry which is preliminary data.</text>
</comment>
<name>A0ABQ6A228_9GAMM</name>
<evidence type="ECO:0000256" key="1">
    <source>
        <dbReference type="ARBA" id="ARBA00022617"/>
    </source>
</evidence>
<dbReference type="SUPFAM" id="SSF46626">
    <property type="entry name" value="Cytochrome c"/>
    <property type="match status" value="2"/>
</dbReference>
<evidence type="ECO:0000256" key="2">
    <source>
        <dbReference type="ARBA" id="ARBA00022723"/>
    </source>
</evidence>
<reference evidence="8" key="1">
    <citation type="journal article" date="2019" name="Int. J. Syst. Evol. Microbiol.">
        <title>The Global Catalogue of Microorganisms (GCM) 10K type strain sequencing project: providing services to taxonomists for standard genome sequencing and annotation.</title>
        <authorList>
            <consortium name="The Broad Institute Genomics Platform"/>
            <consortium name="The Broad Institute Genome Sequencing Center for Infectious Disease"/>
            <person name="Wu L."/>
            <person name="Ma J."/>
        </authorList>
    </citation>
    <scope>NUCLEOTIDE SEQUENCE [LARGE SCALE GENOMIC DNA]</scope>
    <source>
        <strain evidence="8">NBRC 100033</strain>
    </source>
</reference>
<dbReference type="InterPro" id="IPR036909">
    <property type="entry name" value="Cyt_c-like_dom_sf"/>
</dbReference>
<feature type="domain" description="Cytochrome c" evidence="6">
    <location>
        <begin position="75"/>
        <end position="160"/>
    </location>
</feature>
<dbReference type="InterPro" id="IPR051459">
    <property type="entry name" value="Cytochrome_c-type_DH"/>
</dbReference>
<evidence type="ECO:0000313" key="8">
    <source>
        <dbReference type="Proteomes" id="UP001156682"/>
    </source>
</evidence>
<keyword evidence="8" id="KW-1185">Reference proteome</keyword>
<feature type="domain" description="Cytochrome c" evidence="6">
    <location>
        <begin position="185"/>
        <end position="270"/>
    </location>
</feature>
<feature type="chain" id="PRO_5047361163" evidence="5">
    <location>
        <begin position="23"/>
        <end position="330"/>
    </location>
</feature>
<gene>
    <name evidence="7" type="ORF">GCM10007878_15830</name>
</gene>
<dbReference type="Gene3D" id="1.10.760.10">
    <property type="entry name" value="Cytochrome c-like domain"/>
    <property type="match status" value="2"/>
</dbReference>
<accession>A0ABQ6A228</accession>
<proteinExistence type="predicted"/>
<keyword evidence="5" id="KW-0732">Signal</keyword>
<keyword evidence="2 4" id="KW-0479">Metal-binding</keyword>
<dbReference type="InterPro" id="IPR009056">
    <property type="entry name" value="Cyt_c-like_dom"/>
</dbReference>
<feature type="signal peptide" evidence="5">
    <location>
        <begin position="1"/>
        <end position="22"/>
    </location>
</feature>
<evidence type="ECO:0000313" key="7">
    <source>
        <dbReference type="EMBL" id="GLR64145.1"/>
    </source>
</evidence>
<dbReference type="Proteomes" id="UP001156682">
    <property type="component" value="Unassembled WGS sequence"/>
</dbReference>
<dbReference type="RefSeq" id="WP_284305317.1">
    <property type="nucleotide sequence ID" value="NZ_BSOR01000027.1"/>
</dbReference>
<sequence>MKIKITALLASLVLAISFSASALAKQELRFPINLPEAKEGQVVHVPPTMADLEDADLHPELKRTIRRGYDLFMNTQQLRGKNVFNDMTCKSCHMGEGRLPFAAPVWRAVIAMPNFRGKNQHVNNLEERIAGCFAFSMNGKPPAYGSDDMIALTAYHQWLAKGLPTFERKNFYGRGYPIEDAPKAPSYKRGEKLYADNCAICHSDDGSGMRVDGKAHFPAVWGDLSYNWGAGISRLHTLAGFVRNNMPLGQPLTMSVQESWDLAEYIDSQERPHDPRFTGDLKETRAKYLDTFHKHTYYGLKKQGRLLGDHDNFGEKDFIKPDNLRPRTYK</sequence>
<organism evidence="7 8">
    <name type="scientific">Marinospirillum insulare</name>
    <dbReference type="NCBI Taxonomy" id="217169"/>
    <lineage>
        <taxon>Bacteria</taxon>
        <taxon>Pseudomonadati</taxon>
        <taxon>Pseudomonadota</taxon>
        <taxon>Gammaproteobacteria</taxon>
        <taxon>Oceanospirillales</taxon>
        <taxon>Oceanospirillaceae</taxon>
        <taxon>Marinospirillum</taxon>
    </lineage>
</organism>
<protein>
    <submittedName>
        <fullName evidence="7">Cytochrome c</fullName>
    </submittedName>
</protein>
<dbReference type="Pfam" id="PF13442">
    <property type="entry name" value="Cytochrome_CBB3"/>
    <property type="match status" value="1"/>
</dbReference>
<dbReference type="PANTHER" id="PTHR35008">
    <property type="entry name" value="BLL4482 PROTEIN-RELATED"/>
    <property type="match status" value="1"/>
</dbReference>
<dbReference type="PROSITE" id="PS51007">
    <property type="entry name" value="CYTC"/>
    <property type="match status" value="2"/>
</dbReference>
<evidence type="ECO:0000256" key="5">
    <source>
        <dbReference type="SAM" id="SignalP"/>
    </source>
</evidence>
<evidence type="ECO:0000259" key="6">
    <source>
        <dbReference type="PROSITE" id="PS51007"/>
    </source>
</evidence>
<dbReference type="PANTHER" id="PTHR35008:SF9">
    <property type="entry name" value="CYTOCHROME C DOMAIN-CONTAINING PROTEIN"/>
    <property type="match status" value="1"/>
</dbReference>
<keyword evidence="3 4" id="KW-0408">Iron</keyword>
<keyword evidence="1 4" id="KW-0349">Heme</keyword>